<keyword evidence="8" id="KW-1185">Reference proteome</keyword>
<dbReference type="Pfam" id="PF00497">
    <property type="entry name" value="SBP_bac_3"/>
    <property type="match status" value="1"/>
</dbReference>
<dbReference type="RefSeq" id="WP_090085963.1">
    <property type="nucleotide sequence ID" value="NZ_FOMR01000009.1"/>
</dbReference>
<dbReference type="OrthoDB" id="115856at2"/>
<dbReference type="Gene3D" id="3.40.190.10">
    <property type="entry name" value="Periplasmic binding protein-like II"/>
    <property type="match status" value="2"/>
</dbReference>
<dbReference type="NCBIfam" id="TIGR02995">
    <property type="entry name" value="ectoine_ehuB"/>
    <property type="match status" value="1"/>
</dbReference>
<feature type="region of interest" description="Disordered" evidence="4">
    <location>
        <begin position="23"/>
        <end position="59"/>
    </location>
</feature>
<dbReference type="STRING" id="640948.SAMN05216238_1096"/>
<protein>
    <submittedName>
        <fullName evidence="7">Amino acid ABC transporter substrate-binding protein, PAAT family</fullName>
    </submittedName>
</protein>
<dbReference type="InterPro" id="IPR014337">
    <property type="entry name" value="Ectoine_EhuB"/>
</dbReference>
<dbReference type="SUPFAM" id="SSF53850">
    <property type="entry name" value="Periplasmic binding protein-like II"/>
    <property type="match status" value="1"/>
</dbReference>
<feature type="compositionally biased region" description="Low complexity" evidence="4">
    <location>
        <begin position="25"/>
        <end position="43"/>
    </location>
</feature>
<dbReference type="PROSITE" id="PS51257">
    <property type="entry name" value="PROKAR_LIPOPROTEIN"/>
    <property type="match status" value="1"/>
</dbReference>
<dbReference type="PANTHER" id="PTHR35936:SF17">
    <property type="entry name" value="ARGININE-BINDING EXTRACELLULAR PROTEIN ARTP"/>
    <property type="match status" value="1"/>
</dbReference>
<gene>
    <name evidence="7" type="ORF">SAMN05216238_1096</name>
</gene>
<evidence type="ECO:0000313" key="7">
    <source>
        <dbReference type="EMBL" id="SFE14899.1"/>
    </source>
</evidence>
<accession>A0A1I1Y637</accession>
<keyword evidence="2" id="KW-0564">Palmitate</keyword>
<feature type="chain" id="PRO_5038334193" evidence="5">
    <location>
        <begin position="22"/>
        <end position="316"/>
    </location>
</feature>
<evidence type="ECO:0000256" key="1">
    <source>
        <dbReference type="ARBA" id="ARBA00022729"/>
    </source>
</evidence>
<sequence length="316" mass="33369">MKKLLAASIFGILILFLAACGGGSDDASGSEDGSNGDSGSESESASESEGESGGDSRLAEIQESGTVTIGFANEEPYGYQEDRELKGAAVDIAEAVFAELGVDNIESQLSDFGQLIPGLNAGKFDVITAGMAINEDRCQNVDFGEPEMTYGEGLIVQKGNPKDLHSYADIAEKDATVSIMSGATEIEFVQQEGVSEDQIQEAGDIPATFSAVESGRADATTGTEMTIKMALESAGNDQLEFVEDFEQPDIEGIPSYGAAAFHPDNDELREAYNEELQKLIDDGTVAELLEQNGFSAEGNAPPEDLTTEQICNGEAW</sequence>
<keyword evidence="1 5" id="KW-0732">Signal</keyword>
<reference evidence="8" key="1">
    <citation type="submission" date="2016-10" db="EMBL/GenBank/DDBJ databases">
        <authorList>
            <person name="Varghese N."/>
            <person name="Submissions S."/>
        </authorList>
    </citation>
    <scope>NUCLEOTIDE SEQUENCE [LARGE SCALE GENOMIC DNA]</scope>
    <source>
        <strain evidence="8">DSM 22530</strain>
    </source>
</reference>
<evidence type="ECO:0000256" key="3">
    <source>
        <dbReference type="ARBA" id="ARBA00023288"/>
    </source>
</evidence>
<name>A0A1I1Y637_9BACI</name>
<dbReference type="Proteomes" id="UP000199474">
    <property type="component" value="Unassembled WGS sequence"/>
</dbReference>
<dbReference type="CDD" id="cd01002">
    <property type="entry name" value="PBP2_Ehub_like"/>
    <property type="match status" value="1"/>
</dbReference>
<evidence type="ECO:0000256" key="4">
    <source>
        <dbReference type="SAM" id="MobiDB-lite"/>
    </source>
</evidence>
<keyword evidence="3" id="KW-0449">Lipoprotein</keyword>
<dbReference type="PANTHER" id="PTHR35936">
    <property type="entry name" value="MEMBRANE-BOUND LYTIC MUREIN TRANSGLYCOSYLASE F"/>
    <property type="match status" value="1"/>
</dbReference>
<feature type="domain" description="Solute-binding protein family 3/N-terminal" evidence="6">
    <location>
        <begin position="66"/>
        <end position="296"/>
    </location>
</feature>
<dbReference type="SMART" id="SM00062">
    <property type="entry name" value="PBPb"/>
    <property type="match status" value="1"/>
</dbReference>
<feature type="region of interest" description="Disordered" evidence="4">
    <location>
        <begin position="294"/>
        <end position="316"/>
    </location>
</feature>
<evidence type="ECO:0000259" key="6">
    <source>
        <dbReference type="SMART" id="SM00062"/>
    </source>
</evidence>
<feature type="signal peptide" evidence="5">
    <location>
        <begin position="1"/>
        <end position="21"/>
    </location>
</feature>
<evidence type="ECO:0000256" key="2">
    <source>
        <dbReference type="ARBA" id="ARBA00023139"/>
    </source>
</evidence>
<evidence type="ECO:0000313" key="8">
    <source>
        <dbReference type="Proteomes" id="UP000199474"/>
    </source>
</evidence>
<organism evidence="7 8">
    <name type="scientific">Lentibacillus persicus</name>
    <dbReference type="NCBI Taxonomy" id="640948"/>
    <lineage>
        <taxon>Bacteria</taxon>
        <taxon>Bacillati</taxon>
        <taxon>Bacillota</taxon>
        <taxon>Bacilli</taxon>
        <taxon>Bacillales</taxon>
        <taxon>Bacillaceae</taxon>
        <taxon>Lentibacillus</taxon>
    </lineage>
</organism>
<dbReference type="GO" id="GO:0051470">
    <property type="term" value="P:ectoine transmembrane transport"/>
    <property type="evidence" value="ECO:0007669"/>
    <property type="project" value="InterPro"/>
</dbReference>
<proteinExistence type="predicted"/>
<dbReference type="InterPro" id="IPR001638">
    <property type="entry name" value="Solute-binding_3/MltF_N"/>
</dbReference>
<evidence type="ECO:0000256" key="5">
    <source>
        <dbReference type="SAM" id="SignalP"/>
    </source>
</evidence>
<dbReference type="GO" id="GO:0033294">
    <property type="term" value="F:ectoine binding"/>
    <property type="evidence" value="ECO:0007669"/>
    <property type="project" value="InterPro"/>
</dbReference>
<dbReference type="AlphaFoldDB" id="A0A1I1Y637"/>
<dbReference type="EMBL" id="FOMR01000009">
    <property type="protein sequence ID" value="SFE14899.1"/>
    <property type="molecule type" value="Genomic_DNA"/>
</dbReference>